<evidence type="ECO:0000256" key="2">
    <source>
        <dbReference type="PROSITE-ProRule" id="PRU00169"/>
    </source>
</evidence>
<name>A0A9Q3S1Y1_9SPHN</name>
<dbReference type="InterPro" id="IPR001789">
    <property type="entry name" value="Sig_transdc_resp-reg_receiver"/>
</dbReference>
<gene>
    <name evidence="4" type="ORF">KUV31_09835</name>
</gene>
<dbReference type="PROSITE" id="PS50110">
    <property type="entry name" value="RESPONSE_REGULATORY"/>
    <property type="match status" value="1"/>
</dbReference>
<dbReference type="Pfam" id="PF00072">
    <property type="entry name" value="Response_reg"/>
    <property type="match status" value="1"/>
</dbReference>
<comment type="caution">
    <text evidence="4">The sequence shown here is derived from an EMBL/GenBank/DDBJ whole genome shotgun (WGS) entry which is preliminary data.</text>
</comment>
<dbReference type="EMBL" id="JAHVKP010000001">
    <property type="protein sequence ID" value="MBY6218638.1"/>
    <property type="molecule type" value="Genomic_DNA"/>
</dbReference>
<feature type="domain" description="Response regulatory" evidence="3">
    <location>
        <begin position="16"/>
        <end position="130"/>
    </location>
</feature>
<dbReference type="PANTHER" id="PTHR44591">
    <property type="entry name" value="STRESS RESPONSE REGULATOR PROTEIN 1"/>
    <property type="match status" value="1"/>
</dbReference>
<organism evidence="4 5">
    <name type="scientific">Qipengyuania aquimaris</name>
    <dbReference type="NCBI Taxonomy" id="255984"/>
    <lineage>
        <taxon>Bacteria</taxon>
        <taxon>Pseudomonadati</taxon>
        <taxon>Pseudomonadota</taxon>
        <taxon>Alphaproteobacteria</taxon>
        <taxon>Sphingomonadales</taxon>
        <taxon>Erythrobacteraceae</taxon>
        <taxon>Qipengyuania</taxon>
    </lineage>
</organism>
<dbReference type="GO" id="GO:0000160">
    <property type="term" value="P:phosphorelay signal transduction system"/>
    <property type="evidence" value="ECO:0007669"/>
    <property type="project" value="InterPro"/>
</dbReference>
<dbReference type="PANTHER" id="PTHR44591:SF24">
    <property type="entry name" value="PROTEIN-GLUTAMATE METHYLESTERASE_PROTEIN-GLUTAMINE GLUTAMINASE 1"/>
    <property type="match status" value="1"/>
</dbReference>
<dbReference type="RefSeq" id="WP_222405384.1">
    <property type="nucleotide sequence ID" value="NZ_JAHVKP010000001.1"/>
</dbReference>
<dbReference type="SMART" id="SM00448">
    <property type="entry name" value="REC"/>
    <property type="match status" value="1"/>
</dbReference>
<evidence type="ECO:0000259" key="3">
    <source>
        <dbReference type="PROSITE" id="PS50110"/>
    </source>
</evidence>
<dbReference type="Gene3D" id="3.40.50.2300">
    <property type="match status" value="1"/>
</dbReference>
<reference evidence="4" key="1">
    <citation type="submission" date="2021-06" db="EMBL/GenBank/DDBJ databases">
        <title>50 bacteria genomes isolated from Dapeng, Shenzhen, China.</title>
        <authorList>
            <person name="Zheng W."/>
            <person name="Yu S."/>
            <person name="Huang Y."/>
        </authorList>
    </citation>
    <scope>NUCLEOTIDE SEQUENCE</scope>
    <source>
        <strain evidence="4">DP4N28-2</strain>
    </source>
</reference>
<dbReference type="Proteomes" id="UP000824927">
    <property type="component" value="Unassembled WGS sequence"/>
</dbReference>
<dbReference type="AlphaFoldDB" id="A0A9Q3S1Y1"/>
<dbReference type="SUPFAM" id="SSF52172">
    <property type="entry name" value="CheY-like"/>
    <property type="match status" value="1"/>
</dbReference>
<proteinExistence type="predicted"/>
<evidence type="ECO:0000256" key="1">
    <source>
        <dbReference type="ARBA" id="ARBA00022553"/>
    </source>
</evidence>
<keyword evidence="1 2" id="KW-0597">Phosphoprotein</keyword>
<dbReference type="InterPro" id="IPR050595">
    <property type="entry name" value="Bact_response_regulator"/>
</dbReference>
<protein>
    <submittedName>
        <fullName evidence="4">Response regulator</fullName>
    </submittedName>
</protein>
<accession>A0A9Q3S1Y1</accession>
<dbReference type="InterPro" id="IPR011006">
    <property type="entry name" value="CheY-like_superfamily"/>
</dbReference>
<evidence type="ECO:0000313" key="4">
    <source>
        <dbReference type="EMBL" id="MBY6218638.1"/>
    </source>
</evidence>
<evidence type="ECO:0000313" key="5">
    <source>
        <dbReference type="Proteomes" id="UP000824927"/>
    </source>
</evidence>
<sequence length="145" mass="15503">MKSSSKKTAAPKLPHYVLVVEDDAILSLNLQGALEDAGVKEVVLCTTTDQALEALRRKKPDAIVLDVHLADRDDGWAVAELVETLGPKPPRVIFSTGAPQDIPEDVAVLGCVLEKPYDSADLVSLLGQPERTGIIKRLRGALGAK</sequence>
<feature type="modified residue" description="4-aspartylphosphate" evidence="2">
    <location>
        <position position="66"/>
    </location>
</feature>